<name>A0A6I3KHS8_9HYPH</name>
<evidence type="ECO:0000256" key="9">
    <source>
        <dbReference type="RuleBase" id="RU003811"/>
    </source>
</evidence>
<proteinExistence type="inferred from homology"/>
<accession>A0A6I3KHS8</accession>
<dbReference type="HAMAP" id="MF_00193">
    <property type="entry name" value="NadE_ammonia_dep"/>
    <property type="match status" value="1"/>
</dbReference>
<feature type="binding site" evidence="8">
    <location>
        <position position="237"/>
    </location>
    <ligand>
        <name>ATP</name>
        <dbReference type="ChEBI" id="CHEBI:30616"/>
    </ligand>
</feature>
<feature type="binding site" description="in other chain" evidence="8">
    <location>
        <position position="221"/>
    </location>
    <ligand>
        <name>deamido-NAD(+)</name>
        <dbReference type="ChEBI" id="CHEBI:58437"/>
        <note>ligand shared between two neighboring subunits</note>
    </ligand>
</feature>
<evidence type="ECO:0000256" key="6">
    <source>
        <dbReference type="ARBA" id="ARBA00022842"/>
    </source>
</evidence>
<evidence type="ECO:0000256" key="1">
    <source>
        <dbReference type="ARBA" id="ARBA00005859"/>
    </source>
</evidence>
<feature type="binding site" evidence="8">
    <location>
        <begin position="52"/>
        <end position="59"/>
    </location>
    <ligand>
        <name>ATP</name>
        <dbReference type="ChEBI" id="CHEBI:30616"/>
    </ligand>
</feature>
<dbReference type="InterPro" id="IPR003694">
    <property type="entry name" value="NAD_synthase"/>
</dbReference>
<keyword evidence="7 8" id="KW-0520">NAD</keyword>
<feature type="domain" description="NAD/GMP synthase" evidence="11">
    <location>
        <begin position="30"/>
        <end position="116"/>
    </location>
</feature>
<dbReference type="GO" id="GO:0004359">
    <property type="term" value="F:glutaminase activity"/>
    <property type="evidence" value="ECO:0007669"/>
    <property type="project" value="InterPro"/>
</dbReference>
<evidence type="ECO:0000256" key="5">
    <source>
        <dbReference type="ARBA" id="ARBA00022840"/>
    </source>
</evidence>
<dbReference type="CDD" id="cd00553">
    <property type="entry name" value="NAD_synthase"/>
    <property type="match status" value="1"/>
</dbReference>
<dbReference type="EC" id="6.3.1.5" evidence="8 10"/>
<dbReference type="GO" id="GO:0009435">
    <property type="term" value="P:NAD+ biosynthetic process"/>
    <property type="evidence" value="ECO:0007669"/>
    <property type="project" value="UniProtKB-UniRule"/>
</dbReference>
<dbReference type="SUPFAM" id="SSF52402">
    <property type="entry name" value="Adenine nucleotide alpha hydrolases-like"/>
    <property type="match status" value="1"/>
</dbReference>
<feature type="domain" description="NAD/GMP synthase" evidence="11">
    <location>
        <begin position="179"/>
        <end position="312"/>
    </location>
</feature>
<dbReference type="PANTHER" id="PTHR23090">
    <property type="entry name" value="NH 3 /GLUTAMINE-DEPENDENT NAD + SYNTHETASE"/>
    <property type="match status" value="1"/>
</dbReference>
<protein>
    <recommendedName>
        <fullName evidence="8 10">NH(3)-dependent NAD(+) synthetase</fullName>
        <ecNumber evidence="8 10">6.3.1.5</ecNumber>
    </recommendedName>
</protein>
<evidence type="ECO:0000256" key="4">
    <source>
        <dbReference type="ARBA" id="ARBA00022741"/>
    </source>
</evidence>
<feature type="binding site" evidence="8">
    <location>
        <position position="259"/>
    </location>
    <ligand>
        <name>ATP</name>
        <dbReference type="ChEBI" id="CHEBI:30616"/>
    </ligand>
</feature>
<feature type="binding site" evidence="8">
    <location>
        <position position="213"/>
    </location>
    <ligand>
        <name>Mg(2+)</name>
        <dbReference type="ChEBI" id="CHEBI:18420"/>
    </ligand>
</feature>
<sequence length="341" mass="37427">MTQLSDNRSIGRLEAFSAAALRLDPTASVRAITKGISDHVFRRLRRRGAVIGLSGGIDSSVTAALCAAALGSTNVIAVLMPEKDSDPDSMRLGRLVAETYGIRHVVEDIAPALDASGCYLRRDGAIRELFPDYGPDWSCKVVLSNALHGNSYSLTRLVVQTPTGERKEARMPIAVYQAVVAATNMKQRTRKQLEYYHADRLNYAVAGTPNKLEYDQGFFVKNGDGAADFKPIAHLYKSQVYQLAEALGVPAEICARPPTTDTWSMAQTQEEFYFALPYAQMDLCLYGLENDIPAEEVARAANLTVEQVSLVWRDIAAKRKATRYLHEPPLLISDDDIGSVA</sequence>
<evidence type="ECO:0000259" key="11">
    <source>
        <dbReference type="Pfam" id="PF02540"/>
    </source>
</evidence>
<comment type="caution">
    <text evidence="8">Lacks conserved residue(s) required for the propagation of feature annotation.</text>
</comment>
<dbReference type="InterPro" id="IPR014729">
    <property type="entry name" value="Rossmann-like_a/b/a_fold"/>
</dbReference>
<dbReference type="InterPro" id="IPR022310">
    <property type="entry name" value="NAD/GMP_synthase"/>
</dbReference>
<evidence type="ECO:0000256" key="3">
    <source>
        <dbReference type="ARBA" id="ARBA00022723"/>
    </source>
</evidence>
<comment type="similarity">
    <text evidence="1 8 9">Belongs to the NAD synthetase family.</text>
</comment>
<keyword evidence="3 8" id="KW-0479">Metal-binding</keyword>
<dbReference type="GO" id="GO:0005524">
    <property type="term" value="F:ATP binding"/>
    <property type="evidence" value="ECO:0007669"/>
    <property type="project" value="UniProtKB-UniRule"/>
</dbReference>
<dbReference type="EMBL" id="WMBQ01000001">
    <property type="protein sequence ID" value="MTD93257.1"/>
    <property type="molecule type" value="Genomic_DNA"/>
</dbReference>
<evidence type="ECO:0000256" key="7">
    <source>
        <dbReference type="ARBA" id="ARBA00023027"/>
    </source>
</evidence>
<dbReference type="NCBIfam" id="NF002048">
    <property type="entry name" value="PRK00876.1"/>
    <property type="match status" value="1"/>
</dbReference>
<dbReference type="GO" id="GO:0003952">
    <property type="term" value="F:NAD+ synthase (glutamine-hydrolyzing) activity"/>
    <property type="evidence" value="ECO:0007669"/>
    <property type="project" value="InterPro"/>
</dbReference>
<keyword evidence="2 8" id="KW-0436">Ligase</keyword>
<comment type="subunit">
    <text evidence="8">Homodimer.</text>
</comment>
<keyword evidence="13" id="KW-1185">Reference proteome</keyword>
<comment type="catalytic activity">
    <reaction evidence="8 10">
        <text>deamido-NAD(+) + NH4(+) + ATP = AMP + diphosphate + NAD(+) + H(+)</text>
        <dbReference type="Rhea" id="RHEA:21188"/>
        <dbReference type="ChEBI" id="CHEBI:15378"/>
        <dbReference type="ChEBI" id="CHEBI:28938"/>
        <dbReference type="ChEBI" id="CHEBI:30616"/>
        <dbReference type="ChEBI" id="CHEBI:33019"/>
        <dbReference type="ChEBI" id="CHEBI:57540"/>
        <dbReference type="ChEBI" id="CHEBI:58437"/>
        <dbReference type="ChEBI" id="CHEBI:456215"/>
        <dbReference type="EC" id="6.3.1.5"/>
    </reaction>
</comment>
<evidence type="ECO:0000256" key="2">
    <source>
        <dbReference type="ARBA" id="ARBA00022598"/>
    </source>
</evidence>
<feature type="binding site" evidence="8">
    <location>
        <position position="228"/>
    </location>
    <ligand>
        <name>deamido-NAD(+)</name>
        <dbReference type="ChEBI" id="CHEBI:58437"/>
        <note>ligand shared between two neighboring subunits</note>
    </ligand>
</feature>
<keyword evidence="4 8" id="KW-0547">Nucleotide-binding</keyword>
<comment type="function">
    <text evidence="8">Catalyzes the ATP-dependent amidation of deamido-NAD to form NAD. Uses ammonia as a nitrogen source.</text>
</comment>
<comment type="caution">
    <text evidence="12">The sequence shown here is derived from an EMBL/GenBank/DDBJ whole genome shotgun (WGS) entry which is preliminary data.</text>
</comment>
<feature type="binding site" evidence="8">
    <location>
        <position position="58"/>
    </location>
    <ligand>
        <name>Mg(2+)</name>
        <dbReference type="ChEBI" id="CHEBI:18420"/>
    </ligand>
</feature>
<dbReference type="RefSeq" id="WP_154737812.1">
    <property type="nucleotide sequence ID" value="NZ_WMBQ01000001.1"/>
</dbReference>
<evidence type="ECO:0000256" key="8">
    <source>
        <dbReference type="HAMAP-Rule" id="MF_00193"/>
    </source>
</evidence>
<feature type="binding site" description="in other chain" evidence="8">
    <location>
        <position position="188"/>
    </location>
    <ligand>
        <name>deamido-NAD(+)</name>
        <dbReference type="ChEBI" id="CHEBI:58437"/>
        <note>ligand shared between two neighboring subunits</note>
    </ligand>
</feature>
<dbReference type="InterPro" id="IPR022926">
    <property type="entry name" value="NH(3)-dep_NAD(+)_synth"/>
</dbReference>
<organism evidence="12 13">
    <name type="scientific">Hyphomicrobium album</name>
    <dbReference type="NCBI Taxonomy" id="2665159"/>
    <lineage>
        <taxon>Bacteria</taxon>
        <taxon>Pseudomonadati</taxon>
        <taxon>Pseudomonadota</taxon>
        <taxon>Alphaproteobacteria</taxon>
        <taxon>Hyphomicrobiales</taxon>
        <taxon>Hyphomicrobiaceae</taxon>
        <taxon>Hyphomicrobium</taxon>
    </lineage>
</organism>
<feature type="binding site" evidence="8">
    <location>
        <position position="208"/>
    </location>
    <ligand>
        <name>ATP</name>
        <dbReference type="ChEBI" id="CHEBI:30616"/>
    </ligand>
</feature>
<dbReference type="GO" id="GO:0008795">
    <property type="term" value="F:NAD+ synthase activity"/>
    <property type="evidence" value="ECO:0007669"/>
    <property type="project" value="UniProtKB-UniRule"/>
</dbReference>
<evidence type="ECO:0000313" key="12">
    <source>
        <dbReference type="EMBL" id="MTD93257.1"/>
    </source>
</evidence>
<dbReference type="Proteomes" id="UP000440694">
    <property type="component" value="Unassembled WGS sequence"/>
</dbReference>
<keyword evidence="5 8" id="KW-0067">ATP-binding</keyword>
<evidence type="ECO:0000256" key="10">
    <source>
        <dbReference type="RuleBase" id="RU003812"/>
    </source>
</evidence>
<dbReference type="PANTHER" id="PTHR23090:SF9">
    <property type="entry name" value="GLUTAMINE-DEPENDENT NAD(+) SYNTHETASE"/>
    <property type="match status" value="1"/>
</dbReference>
<keyword evidence="6 8" id="KW-0460">Magnesium</keyword>
<dbReference type="GO" id="GO:0005737">
    <property type="term" value="C:cytoplasm"/>
    <property type="evidence" value="ECO:0007669"/>
    <property type="project" value="InterPro"/>
</dbReference>
<dbReference type="NCBIfam" id="TIGR00552">
    <property type="entry name" value="nadE"/>
    <property type="match status" value="1"/>
</dbReference>
<dbReference type="UniPathway" id="UPA00253">
    <property type="reaction ID" value="UER00333"/>
</dbReference>
<gene>
    <name evidence="8 12" type="primary">nadE</name>
    <name evidence="12" type="ORF">GIW81_02780</name>
</gene>
<dbReference type="GO" id="GO:0046872">
    <property type="term" value="F:metal ion binding"/>
    <property type="evidence" value="ECO:0007669"/>
    <property type="project" value="UniProtKB-KW"/>
</dbReference>
<dbReference type="AlphaFoldDB" id="A0A6I3KHS8"/>
<reference evidence="12 13" key="1">
    <citation type="submission" date="2019-11" db="EMBL/GenBank/DDBJ databases">
        <title>Identification of a novel strain.</title>
        <authorList>
            <person name="Xu Q."/>
            <person name="Wang G."/>
        </authorList>
    </citation>
    <scope>NUCLEOTIDE SEQUENCE [LARGE SCALE GENOMIC DNA]</scope>
    <source>
        <strain evidence="13">xq</strain>
    </source>
</reference>
<dbReference type="Pfam" id="PF02540">
    <property type="entry name" value="NAD_synthase"/>
    <property type="match status" value="2"/>
</dbReference>
<comment type="pathway">
    <text evidence="8">Cofactor biosynthesis; NAD(+) biosynthesis; NAD(+) from deamido-NAD(+) (ammonia route): step 1/1.</text>
</comment>
<evidence type="ECO:0000313" key="13">
    <source>
        <dbReference type="Proteomes" id="UP000440694"/>
    </source>
</evidence>
<dbReference type="Gene3D" id="3.40.50.620">
    <property type="entry name" value="HUPs"/>
    <property type="match status" value="1"/>
</dbReference>